<dbReference type="OrthoDB" id="9782658at2"/>
<dbReference type="InterPro" id="IPR015995">
    <property type="entry name" value="MlrC_N"/>
</dbReference>
<dbReference type="Pfam" id="PF07364">
    <property type="entry name" value="DUF1485"/>
    <property type="match status" value="1"/>
</dbReference>
<organism evidence="4 5">
    <name type="scientific">Gemmobacter megaterium</name>
    <dbReference type="NCBI Taxonomy" id="1086013"/>
    <lineage>
        <taxon>Bacteria</taxon>
        <taxon>Pseudomonadati</taxon>
        <taxon>Pseudomonadota</taxon>
        <taxon>Alphaproteobacteria</taxon>
        <taxon>Rhodobacterales</taxon>
        <taxon>Paracoccaceae</taxon>
        <taxon>Gemmobacter</taxon>
    </lineage>
</organism>
<evidence type="ECO:0000256" key="1">
    <source>
        <dbReference type="PIRNR" id="PIRNR012702"/>
    </source>
</evidence>
<keyword evidence="1" id="KW-0378">Hydrolase</keyword>
<dbReference type="GO" id="GO:0046872">
    <property type="term" value="F:metal ion binding"/>
    <property type="evidence" value="ECO:0007669"/>
    <property type="project" value="UniProtKB-KW"/>
</dbReference>
<proteinExistence type="inferred from homology"/>
<evidence type="ECO:0000259" key="3">
    <source>
        <dbReference type="Pfam" id="PF07364"/>
    </source>
</evidence>
<comment type="function">
    <text evidence="1">Involved in peptidolytic degradation of cyclic heptapeptide hepatotoxin microcystin (MC).</text>
</comment>
<sequence>MTRLFIGSIATETNSFSPVPTTLADFEQGGLFHGTATQSEPMHFTAPLHVWRQRATAEGIEVIEGLAAAAQPGGTTLTKVWHHLKDRLIEDIRAAGAVDMILLNLHGAMIATDEFDCEGALLAEIRAICPDAVIGCELDLHCHLTRRMLASADLIVSYKEYPHTDIVPTAEDLWSLALRMHRGEIRPVAAVTDCNIISVWHTTKPPMTDLVARMKALEADGSALSISFCHGFALGDMPELGSRMLVYADGDAEAAKTLSDALARQIWDLRHQTRPRMMTEAEAVQAALAAPRGPVVVADVADNPGTGAGADSTYLLRALIDAEARGAVLGLLFDPMAVQTCAGAGEGAALTLRIGGKFSARSGPPLDLDVTVLCVVDDLRQTTVGGQQMSCGRAALVETGGGIRIAMTDKRVQTFHPDAFAGLGVELTTAPVVVVKSTQHFHAGFAPVASGIFYARSPTAVRFEGPESPYRHRDGNYWPISDGPFPT</sequence>
<evidence type="ECO:0000313" key="4">
    <source>
        <dbReference type="EMBL" id="SIS92750.1"/>
    </source>
</evidence>
<dbReference type="InterPro" id="IPR010799">
    <property type="entry name" value="MlrC_C"/>
</dbReference>
<dbReference type="RefSeq" id="WP_076530425.1">
    <property type="nucleotide sequence ID" value="NZ_BMEH01000003.1"/>
</dbReference>
<dbReference type="Pfam" id="PF07171">
    <property type="entry name" value="MlrC_C"/>
    <property type="match status" value="1"/>
</dbReference>
<dbReference type="EMBL" id="FTOT01000003">
    <property type="protein sequence ID" value="SIS92750.1"/>
    <property type="molecule type" value="Genomic_DNA"/>
</dbReference>
<dbReference type="PIRSF" id="PIRSF012702">
    <property type="entry name" value="UCP012702"/>
    <property type="match status" value="1"/>
</dbReference>
<evidence type="ECO:0000313" key="5">
    <source>
        <dbReference type="Proteomes" id="UP000186141"/>
    </source>
</evidence>
<feature type="domain" description="Microcystin LR degradation protein MlrC C-terminal" evidence="2">
    <location>
        <begin position="297"/>
        <end position="470"/>
    </location>
</feature>
<name>A0A1N7N343_9RHOB</name>
<dbReference type="GO" id="GO:0008237">
    <property type="term" value="F:metallopeptidase activity"/>
    <property type="evidence" value="ECO:0007669"/>
    <property type="project" value="UniProtKB-KW"/>
</dbReference>
<dbReference type="AlphaFoldDB" id="A0A1N7N343"/>
<comment type="similarity">
    <text evidence="1">Belongs to the peptidase M81 family.</text>
</comment>
<accession>A0A1N7N343</accession>
<feature type="domain" description="Microcystin LR degradation protein MlrC N-terminal" evidence="3">
    <location>
        <begin position="3"/>
        <end position="287"/>
    </location>
</feature>
<dbReference type="GO" id="GO:0006508">
    <property type="term" value="P:proteolysis"/>
    <property type="evidence" value="ECO:0007669"/>
    <property type="project" value="UniProtKB-KW"/>
</dbReference>
<keyword evidence="1" id="KW-0482">Metalloprotease</keyword>
<protein>
    <recommendedName>
        <fullName evidence="1">Microcystinase C</fullName>
        <shortName evidence="1">MlrC</shortName>
    </recommendedName>
</protein>
<gene>
    <name evidence="4" type="ORF">SAMN05421774_10387</name>
</gene>
<dbReference type="InterPro" id="IPR009197">
    <property type="entry name" value="MlrC"/>
</dbReference>
<keyword evidence="1" id="KW-0479">Metal-binding</keyword>
<keyword evidence="1" id="KW-0645">Protease</keyword>
<evidence type="ECO:0000259" key="2">
    <source>
        <dbReference type="Pfam" id="PF07171"/>
    </source>
</evidence>
<comment type="cofactor">
    <cofactor evidence="1">
        <name>Zn(2+)</name>
        <dbReference type="ChEBI" id="CHEBI:29105"/>
    </cofactor>
    <text evidence="1">Binds 1 zinc ion per subunit.</text>
</comment>
<reference evidence="4 5" key="1">
    <citation type="submission" date="2017-01" db="EMBL/GenBank/DDBJ databases">
        <authorList>
            <person name="Mah S.A."/>
            <person name="Swanson W.J."/>
            <person name="Moy G.W."/>
            <person name="Vacquier V.D."/>
        </authorList>
    </citation>
    <scope>NUCLEOTIDE SEQUENCE [LARGE SCALE GENOMIC DNA]</scope>
    <source>
        <strain evidence="4 5">DSM 26375</strain>
    </source>
</reference>
<dbReference type="Proteomes" id="UP000186141">
    <property type="component" value="Unassembled WGS sequence"/>
</dbReference>
<keyword evidence="5" id="KW-1185">Reference proteome</keyword>